<reference evidence="11" key="1">
    <citation type="submission" date="2018-10" db="EMBL/GenBank/DDBJ databases">
        <authorList>
            <person name="Peiro R."/>
            <person name="Begona"/>
            <person name="Cbmso G."/>
            <person name="Lopez M."/>
            <person name="Gonzalez S."/>
            <person name="Sacristan E."/>
            <person name="Castillo E."/>
        </authorList>
    </citation>
    <scope>NUCLEOTIDE SEQUENCE [LARGE SCALE GENOMIC DNA]</scope>
</reference>
<dbReference type="InterPro" id="IPR003593">
    <property type="entry name" value="AAA+_ATPase"/>
</dbReference>
<dbReference type="PROSITE" id="PS50110">
    <property type="entry name" value="RESPONSE_REGULATORY"/>
    <property type="match status" value="1"/>
</dbReference>
<keyword evidence="11" id="KW-1185">Reference proteome</keyword>
<sequence>MSTGSLLVVDDEPHYRKLLSERHGRNGWAVFPTATGAEALRIAEKASIDVALIDILMPGMNGLDLLERLKSIDPAIEVVVLTGHASVETAIRAMKLGAFDYLSKPYKLSELDVVVERAAERRRLAHRCVGLAAQVKHLEGPRDPMVGQSAAWLATVRLARKAAAQTLPVLITGESGTGKEVIASALHRWSGRAAEVLVPIDCGALPEQLLESELFGHRRGAFTGAVADKEGLFQVASAGTLFLDEIGELPLAHQAKLLRVLETGEFRPIGQTALRRTDARVIAATNRDLDAAIAAGQFREDLLYRLNVVTIAVPPLRERAEDVPLLVAHFMARSKTGACDLEPGGMARLTDYTWPGNVRELRNVVERLLMLAEGPVITERLVASLLVERGGRPRANGGKPAFDRVMPLADMERSYVRWALDECGGNVTTTARRLGISRSTLYRHTAPT</sequence>
<keyword evidence="3" id="KW-0902">Two-component regulatory system</keyword>
<dbReference type="InterPro" id="IPR025662">
    <property type="entry name" value="Sigma_54_int_dom_ATP-bd_1"/>
</dbReference>
<evidence type="ECO:0000313" key="10">
    <source>
        <dbReference type="EMBL" id="VCU11637.1"/>
    </source>
</evidence>
<dbReference type="InterPro" id="IPR001789">
    <property type="entry name" value="Sig_transdc_resp-reg_receiver"/>
</dbReference>
<dbReference type="Pfam" id="PF00158">
    <property type="entry name" value="Sigma54_activat"/>
    <property type="match status" value="1"/>
</dbReference>
<dbReference type="Pfam" id="PF00072">
    <property type="entry name" value="Response_reg"/>
    <property type="match status" value="1"/>
</dbReference>
<dbReference type="InterPro" id="IPR058031">
    <property type="entry name" value="AAA_lid_NorR"/>
</dbReference>
<gene>
    <name evidence="10" type="primary">glrR</name>
    <name evidence="10" type="ORF">RHODGE_RHODGE_04851</name>
</gene>
<protein>
    <submittedName>
        <fullName evidence="10">Transcriptional regulatory protein GlrR</fullName>
    </submittedName>
</protein>
<feature type="domain" description="Response regulatory" evidence="9">
    <location>
        <begin position="5"/>
        <end position="119"/>
    </location>
</feature>
<feature type="modified residue" description="4-aspartylphosphate" evidence="7">
    <location>
        <position position="54"/>
    </location>
</feature>
<comment type="caution">
    <text evidence="10">The sequence shown here is derived from an EMBL/GenBank/DDBJ whole genome shotgun (WGS) entry which is preliminary data.</text>
</comment>
<accession>A0A3S4B538</accession>
<evidence type="ECO:0000256" key="3">
    <source>
        <dbReference type="ARBA" id="ARBA00023012"/>
    </source>
</evidence>
<dbReference type="Pfam" id="PF25601">
    <property type="entry name" value="AAA_lid_14"/>
    <property type="match status" value="1"/>
</dbReference>
<dbReference type="Pfam" id="PF02954">
    <property type="entry name" value="HTH_8"/>
    <property type="match status" value="1"/>
</dbReference>
<dbReference type="GO" id="GO:0000160">
    <property type="term" value="P:phosphorelay signal transduction system"/>
    <property type="evidence" value="ECO:0007669"/>
    <property type="project" value="UniProtKB-KW"/>
</dbReference>
<dbReference type="InterPro" id="IPR011006">
    <property type="entry name" value="CheY-like_superfamily"/>
</dbReference>
<keyword evidence="6" id="KW-0804">Transcription</keyword>
<evidence type="ECO:0000313" key="11">
    <source>
        <dbReference type="Proteomes" id="UP000289200"/>
    </source>
</evidence>
<dbReference type="FunFam" id="3.40.50.300:FF:000006">
    <property type="entry name" value="DNA-binding transcriptional regulator NtrC"/>
    <property type="match status" value="1"/>
</dbReference>
<dbReference type="EMBL" id="UWOC01000207">
    <property type="protein sequence ID" value="VCU11637.1"/>
    <property type="molecule type" value="Genomic_DNA"/>
</dbReference>
<dbReference type="Gene3D" id="3.40.50.300">
    <property type="entry name" value="P-loop containing nucleotide triphosphate hydrolases"/>
    <property type="match status" value="1"/>
</dbReference>
<evidence type="ECO:0000259" key="9">
    <source>
        <dbReference type="PROSITE" id="PS50110"/>
    </source>
</evidence>
<dbReference type="Gene3D" id="1.10.10.60">
    <property type="entry name" value="Homeodomain-like"/>
    <property type="match status" value="1"/>
</dbReference>
<organism evidence="10 11">
    <name type="scientific">Rhodoplanes serenus</name>
    <dbReference type="NCBI Taxonomy" id="200615"/>
    <lineage>
        <taxon>Bacteria</taxon>
        <taxon>Pseudomonadati</taxon>
        <taxon>Pseudomonadota</taxon>
        <taxon>Alphaproteobacteria</taxon>
        <taxon>Hyphomicrobiales</taxon>
        <taxon>Nitrobacteraceae</taxon>
        <taxon>Rhodoplanes</taxon>
    </lineage>
</organism>
<dbReference type="GO" id="GO:0006355">
    <property type="term" value="P:regulation of DNA-templated transcription"/>
    <property type="evidence" value="ECO:0007669"/>
    <property type="project" value="InterPro"/>
</dbReference>
<dbReference type="GO" id="GO:0043565">
    <property type="term" value="F:sequence-specific DNA binding"/>
    <property type="evidence" value="ECO:0007669"/>
    <property type="project" value="InterPro"/>
</dbReference>
<dbReference type="InterPro" id="IPR009057">
    <property type="entry name" value="Homeodomain-like_sf"/>
</dbReference>
<dbReference type="PROSITE" id="PS00675">
    <property type="entry name" value="SIGMA54_INTERACT_1"/>
    <property type="match status" value="1"/>
</dbReference>
<feature type="domain" description="Sigma-54 factor interaction" evidence="8">
    <location>
        <begin position="145"/>
        <end position="370"/>
    </location>
</feature>
<dbReference type="SUPFAM" id="SSF52540">
    <property type="entry name" value="P-loop containing nucleoside triphosphate hydrolases"/>
    <property type="match status" value="1"/>
</dbReference>
<dbReference type="InterPro" id="IPR002078">
    <property type="entry name" value="Sigma_54_int"/>
</dbReference>
<dbReference type="SMART" id="SM00382">
    <property type="entry name" value="AAA"/>
    <property type="match status" value="1"/>
</dbReference>
<dbReference type="Gene3D" id="1.10.8.60">
    <property type="match status" value="1"/>
</dbReference>
<keyword evidence="7" id="KW-0597">Phosphoprotein</keyword>
<dbReference type="OrthoDB" id="9802388at2"/>
<keyword evidence="4" id="KW-0805">Transcription regulation</keyword>
<evidence type="ECO:0000256" key="2">
    <source>
        <dbReference type="ARBA" id="ARBA00022840"/>
    </source>
</evidence>
<evidence type="ECO:0000256" key="4">
    <source>
        <dbReference type="ARBA" id="ARBA00023015"/>
    </source>
</evidence>
<evidence type="ECO:0000259" key="8">
    <source>
        <dbReference type="PROSITE" id="PS50045"/>
    </source>
</evidence>
<keyword evidence="2" id="KW-0067">ATP-binding</keyword>
<dbReference type="Proteomes" id="UP000289200">
    <property type="component" value="Unassembled WGS sequence"/>
</dbReference>
<dbReference type="AlphaFoldDB" id="A0A3S4B538"/>
<dbReference type="InterPro" id="IPR027417">
    <property type="entry name" value="P-loop_NTPase"/>
</dbReference>
<dbReference type="PANTHER" id="PTHR32071">
    <property type="entry name" value="TRANSCRIPTIONAL REGULATORY PROTEIN"/>
    <property type="match status" value="1"/>
</dbReference>
<name>A0A3S4B538_9BRAD</name>
<dbReference type="InterPro" id="IPR025944">
    <property type="entry name" value="Sigma_54_int_dom_CS"/>
</dbReference>
<dbReference type="PROSITE" id="PS00688">
    <property type="entry name" value="SIGMA54_INTERACT_3"/>
    <property type="match status" value="1"/>
</dbReference>
<dbReference type="PROSITE" id="PS50045">
    <property type="entry name" value="SIGMA54_INTERACT_4"/>
    <property type="match status" value="1"/>
</dbReference>
<evidence type="ECO:0000256" key="7">
    <source>
        <dbReference type="PROSITE-ProRule" id="PRU00169"/>
    </source>
</evidence>
<dbReference type="RefSeq" id="WP_129611575.1">
    <property type="nucleotide sequence ID" value="NZ_UWOC01000207.1"/>
</dbReference>
<proteinExistence type="predicted"/>
<evidence type="ECO:0000256" key="1">
    <source>
        <dbReference type="ARBA" id="ARBA00022741"/>
    </source>
</evidence>
<dbReference type="InterPro" id="IPR002197">
    <property type="entry name" value="HTH_Fis"/>
</dbReference>
<dbReference type="SUPFAM" id="SSF52172">
    <property type="entry name" value="CheY-like"/>
    <property type="match status" value="1"/>
</dbReference>
<dbReference type="SMART" id="SM00448">
    <property type="entry name" value="REC"/>
    <property type="match status" value="1"/>
</dbReference>
<dbReference type="SUPFAM" id="SSF46689">
    <property type="entry name" value="Homeodomain-like"/>
    <property type="match status" value="1"/>
</dbReference>
<dbReference type="Gene3D" id="3.40.50.2300">
    <property type="match status" value="1"/>
</dbReference>
<keyword evidence="1" id="KW-0547">Nucleotide-binding</keyword>
<evidence type="ECO:0000256" key="5">
    <source>
        <dbReference type="ARBA" id="ARBA00023159"/>
    </source>
</evidence>
<dbReference type="CDD" id="cd00009">
    <property type="entry name" value="AAA"/>
    <property type="match status" value="1"/>
</dbReference>
<evidence type="ECO:0000256" key="6">
    <source>
        <dbReference type="ARBA" id="ARBA00023163"/>
    </source>
</evidence>
<keyword evidence="5" id="KW-0010">Activator</keyword>
<dbReference type="GO" id="GO:0005524">
    <property type="term" value="F:ATP binding"/>
    <property type="evidence" value="ECO:0007669"/>
    <property type="project" value="UniProtKB-KW"/>
</dbReference>